<keyword evidence="4" id="KW-1185">Reference proteome</keyword>
<comment type="caution">
    <text evidence="3">The sequence shown here is derived from an EMBL/GenBank/DDBJ whole genome shotgun (WGS) entry which is preliminary data.</text>
</comment>
<dbReference type="RefSeq" id="XP_060376597.1">
    <property type="nucleotide sequence ID" value="XM_060528866.1"/>
</dbReference>
<reference evidence="3 4" key="1">
    <citation type="submission" date="2016-10" db="EMBL/GenBank/DDBJ databases">
        <title>The genome sequence of Colletotrichum fioriniae PJ7.</title>
        <authorList>
            <person name="Baroncelli R."/>
        </authorList>
    </citation>
    <scope>NUCLEOTIDE SEQUENCE [LARGE SCALE GENOMIC DNA]</scope>
    <source>
        <strain evidence="3 4">Tom-12</strain>
    </source>
</reference>
<dbReference type="GeneID" id="85413104"/>
<feature type="region of interest" description="Disordered" evidence="1">
    <location>
        <begin position="48"/>
        <end position="67"/>
    </location>
</feature>
<accession>A0ABQ9QTU9</accession>
<protein>
    <submittedName>
        <fullName evidence="3">Uncharacterized protein</fullName>
    </submittedName>
</protein>
<evidence type="ECO:0000313" key="4">
    <source>
        <dbReference type="Proteomes" id="UP001227543"/>
    </source>
</evidence>
<proteinExistence type="predicted"/>
<organism evidence="3 4">
    <name type="scientific">Colletotrichum tamarilloi</name>
    <dbReference type="NCBI Taxonomy" id="1209934"/>
    <lineage>
        <taxon>Eukaryota</taxon>
        <taxon>Fungi</taxon>
        <taxon>Dikarya</taxon>
        <taxon>Ascomycota</taxon>
        <taxon>Pezizomycotina</taxon>
        <taxon>Sordariomycetes</taxon>
        <taxon>Hypocreomycetidae</taxon>
        <taxon>Glomerellales</taxon>
        <taxon>Glomerellaceae</taxon>
        <taxon>Colletotrichum</taxon>
        <taxon>Colletotrichum acutatum species complex</taxon>
    </lineage>
</organism>
<feature type="transmembrane region" description="Helical" evidence="2">
    <location>
        <begin position="12"/>
        <end position="36"/>
    </location>
</feature>
<sequence>MGTLARTGGELVAWLGWLAGWLAPLLVCSFLPAPLLERYLAVPFRTRPSSGRAREHKPGPLGDHQIRPGGMGRPGLVGLGWKKKSRVGQGLKGEGVGRGRGWKGCGLTRTLWTKCGVCPRVGGCVAFCVSSCFP</sequence>
<evidence type="ECO:0000313" key="3">
    <source>
        <dbReference type="EMBL" id="KAK1484772.1"/>
    </source>
</evidence>
<evidence type="ECO:0000256" key="2">
    <source>
        <dbReference type="SAM" id="Phobius"/>
    </source>
</evidence>
<keyword evidence="2" id="KW-1133">Transmembrane helix</keyword>
<keyword evidence="2" id="KW-0812">Transmembrane</keyword>
<dbReference type="EMBL" id="MLFU01000083">
    <property type="protein sequence ID" value="KAK1484772.1"/>
    <property type="molecule type" value="Genomic_DNA"/>
</dbReference>
<dbReference type="Proteomes" id="UP001227543">
    <property type="component" value="Unassembled WGS sequence"/>
</dbReference>
<keyword evidence="2" id="KW-0472">Membrane</keyword>
<name>A0ABQ9QTU9_9PEZI</name>
<evidence type="ECO:0000256" key="1">
    <source>
        <dbReference type="SAM" id="MobiDB-lite"/>
    </source>
</evidence>
<gene>
    <name evidence="3" type="ORF">CTAM01_12861</name>
</gene>